<dbReference type="FunFam" id="3.10.20.90:FF:000407">
    <property type="entry name" value="Small ubiquitin-related modifier 2 isoform A"/>
    <property type="match status" value="1"/>
</dbReference>
<dbReference type="InterPro" id="IPR000626">
    <property type="entry name" value="Ubiquitin-like_dom"/>
</dbReference>
<dbReference type="AlphaFoldDB" id="A0A445KNW1"/>
<evidence type="ECO:0000313" key="3">
    <source>
        <dbReference type="EMBL" id="RZC12603.1"/>
    </source>
</evidence>
<reference evidence="2 4" key="1">
    <citation type="submission" date="2018-09" db="EMBL/GenBank/DDBJ databases">
        <title>A high-quality reference genome of wild soybean provides a powerful tool to mine soybean genomes.</title>
        <authorList>
            <person name="Xie M."/>
            <person name="Chung C.Y.L."/>
            <person name="Li M.-W."/>
            <person name="Wong F.-L."/>
            <person name="Chan T.-F."/>
            <person name="Lam H.-M."/>
        </authorList>
    </citation>
    <scope>NUCLEOTIDE SEQUENCE [LARGE SCALE GENOMIC DNA]</scope>
    <source>
        <strain evidence="4">cv. W05</strain>
        <tissue evidence="2">Hypocotyl of etiolated seedlings</tissue>
    </source>
</reference>
<dbReference type="SMR" id="A0A445KNW1"/>
<dbReference type="PANTHER" id="PTHR10562">
    <property type="entry name" value="SMALL UBIQUITIN-RELATED MODIFIER"/>
    <property type="match status" value="1"/>
</dbReference>
<gene>
    <name evidence="2" type="ORF">D0Y65_012394</name>
</gene>
<dbReference type="InterPro" id="IPR029071">
    <property type="entry name" value="Ubiquitin-like_domsf"/>
</dbReference>
<protein>
    <submittedName>
        <fullName evidence="2">Small ubiquitin-related modifier 2 isoform A</fullName>
    </submittedName>
    <submittedName>
        <fullName evidence="3">Small ubiquitin-related modifier 2 isoform B</fullName>
    </submittedName>
</protein>
<evidence type="ECO:0000313" key="4">
    <source>
        <dbReference type="Proteomes" id="UP000289340"/>
    </source>
</evidence>
<dbReference type="Proteomes" id="UP000289340">
    <property type="component" value="Chromosome 5"/>
</dbReference>
<comment type="caution">
    <text evidence="2">The sequence shown here is derived from an EMBL/GenBank/DDBJ whole genome shotgun (WGS) entry which is preliminary data.</text>
</comment>
<dbReference type="Gramene" id="XM_028375188.1">
    <property type="protein sequence ID" value="XP_028230989.1"/>
    <property type="gene ID" value="LOC114411541"/>
</dbReference>
<dbReference type="Gene3D" id="3.10.20.90">
    <property type="entry name" value="Phosphatidylinositol 3-kinase Catalytic Subunit, Chain A, domain 1"/>
    <property type="match status" value="1"/>
</dbReference>
<feature type="domain" description="Ubiquitin-like" evidence="1">
    <location>
        <begin position="18"/>
        <end position="93"/>
    </location>
</feature>
<dbReference type="EMBL" id="QZWG01000005">
    <property type="protein sequence ID" value="RZC12603.1"/>
    <property type="molecule type" value="Genomic_DNA"/>
</dbReference>
<dbReference type="PROSITE" id="PS50053">
    <property type="entry name" value="UBIQUITIN_2"/>
    <property type="match status" value="1"/>
</dbReference>
<dbReference type="InterPro" id="IPR022617">
    <property type="entry name" value="Rad60/SUMO-like_dom"/>
</dbReference>
<organism evidence="2 4">
    <name type="scientific">Glycine soja</name>
    <name type="common">Wild soybean</name>
    <dbReference type="NCBI Taxonomy" id="3848"/>
    <lineage>
        <taxon>Eukaryota</taxon>
        <taxon>Viridiplantae</taxon>
        <taxon>Streptophyta</taxon>
        <taxon>Embryophyta</taxon>
        <taxon>Tracheophyta</taxon>
        <taxon>Spermatophyta</taxon>
        <taxon>Magnoliopsida</taxon>
        <taxon>eudicotyledons</taxon>
        <taxon>Gunneridae</taxon>
        <taxon>Pentapetalae</taxon>
        <taxon>rosids</taxon>
        <taxon>fabids</taxon>
        <taxon>Fabales</taxon>
        <taxon>Fabaceae</taxon>
        <taxon>Papilionoideae</taxon>
        <taxon>50 kb inversion clade</taxon>
        <taxon>NPAAA clade</taxon>
        <taxon>indigoferoid/millettioid clade</taxon>
        <taxon>Phaseoleae</taxon>
        <taxon>Glycine</taxon>
        <taxon>Glycine subgen. Soja</taxon>
    </lineage>
</organism>
<accession>A0A445KNW1</accession>
<evidence type="ECO:0000313" key="2">
    <source>
        <dbReference type="EMBL" id="RZC12602.1"/>
    </source>
</evidence>
<dbReference type="Gramene" id="XM_028375187.1">
    <property type="protein sequence ID" value="XP_028230988.1"/>
    <property type="gene ID" value="LOC114411541"/>
</dbReference>
<dbReference type="SUPFAM" id="SSF54236">
    <property type="entry name" value="Ubiquitin-like"/>
    <property type="match status" value="1"/>
</dbReference>
<name>A0A445KNW1_GLYSO</name>
<dbReference type="EMBL" id="QZWG01000005">
    <property type="protein sequence ID" value="RZC12602.1"/>
    <property type="molecule type" value="Genomic_DNA"/>
</dbReference>
<evidence type="ECO:0000259" key="1">
    <source>
        <dbReference type="PROSITE" id="PS50053"/>
    </source>
</evidence>
<sequence length="98" mass="11146">MATNGPLKRKSPPDDESVNLKIKLQDGRNLFFKVNRDMKLINVFKEFCDRQKLDYETLKFIYDGFNIKGKHTAKMLNMEDDAEIVAIRPQIGGGAAAL</sequence>
<proteinExistence type="predicted"/>
<dbReference type="Pfam" id="PF11976">
    <property type="entry name" value="Rad60-SLD"/>
    <property type="match status" value="1"/>
</dbReference>
<keyword evidence="4" id="KW-1185">Reference proteome</keyword>